<dbReference type="Pfam" id="PF00614">
    <property type="entry name" value="PLDc"/>
    <property type="match status" value="2"/>
</dbReference>
<dbReference type="OrthoDB" id="1923775at2759"/>
<dbReference type="PANTHER" id="PTHR10185">
    <property type="entry name" value="PHOSPHOLIPASE D - RELATED"/>
    <property type="match status" value="1"/>
</dbReference>
<dbReference type="PANTHER" id="PTHR10185:SF17">
    <property type="entry name" value="GM01519P-RELATED"/>
    <property type="match status" value="1"/>
</dbReference>
<protein>
    <submittedName>
        <fullName evidence="4">Phospholipase D3</fullName>
    </submittedName>
</protein>
<proteinExistence type="inferred from homology"/>
<keyword evidence="2" id="KW-0472">Membrane</keyword>
<evidence type="ECO:0000256" key="2">
    <source>
        <dbReference type="SAM" id="Phobius"/>
    </source>
</evidence>
<name>A0A164VAA4_9CRUS</name>
<feature type="transmembrane region" description="Helical" evidence="2">
    <location>
        <begin position="56"/>
        <end position="77"/>
    </location>
</feature>
<dbReference type="CDD" id="cd09107">
    <property type="entry name" value="PLDc_vPLD3_4_5_like_2"/>
    <property type="match status" value="1"/>
</dbReference>
<dbReference type="GO" id="GO:0003824">
    <property type="term" value="F:catalytic activity"/>
    <property type="evidence" value="ECO:0007669"/>
    <property type="project" value="InterPro"/>
</dbReference>
<comment type="caution">
    <text evidence="4">The sequence shown here is derived from an EMBL/GenBank/DDBJ whole genome shotgun (WGS) entry which is preliminary data.</text>
</comment>
<feature type="domain" description="PLD phosphodiesterase" evidence="3">
    <location>
        <begin position="437"/>
        <end position="463"/>
    </location>
</feature>
<dbReference type="Pfam" id="PF13918">
    <property type="entry name" value="PLDc_3"/>
    <property type="match status" value="1"/>
</dbReference>
<dbReference type="Proteomes" id="UP000076858">
    <property type="component" value="Unassembled WGS sequence"/>
</dbReference>
<evidence type="ECO:0000313" key="4">
    <source>
        <dbReference type="EMBL" id="KZS12125.1"/>
    </source>
</evidence>
<dbReference type="PROSITE" id="PS50035">
    <property type="entry name" value="PLD"/>
    <property type="match status" value="2"/>
</dbReference>
<gene>
    <name evidence="4" type="ORF">APZ42_023016</name>
</gene>
<dbReference type="Gene3D" id="3.30.870.10">
    <property type="entry name" value="Endonuclease Chain A"/>
    <property type="match status" value="2"/>
</dbReference>
<dbReference type="InterPro" id="IPR050874">
    <property type="entry name" value="Diverse_PLD-related"/>
</dbReference>
<sequence length="510" mass="57019">MIASVMKWVNKGIKANIEGQSTAAEDEGRFDMLGLEVGDLSNPVHRRTIRRPKENLFKSTFLTVTVILGVTLLVLFFPHGLGSFSRKQVIDVAEQTSAKCNQSCQITLVESIPEGLTYPNKTIQPSIFDSWLRLIDMAEDSIDIASFYWSLNGEDVVPHPSAWKGELVFKRLKEAGLERGIQIRIAQNQPSKSAPDEDTSVLESLGAAVVRTLDFSRLIGSGILHTKLWVVDGKHFFVGSANMDWRSLTQVVKELGATVYDCPCLAKDMSKIFEVYWALGDVNATIPESWPQDLSTRINYTNPLMVALNDTQSSVYLSSSPPQLCPQGRTSDLESVLHTMDQAHEYINIAVMDYIPAMLYTPHHQFWPDIDNQLRRLAINRGIKIRLLVSHWKHTTPAMVPFLKSLADISNVYPHVDVQVKIFIVPAFSPDQEKIPFARVNHNKYMVTDKAAYIGTSNWSGDYFISTGGVGLIVNSSESSGQTLQSQLKELFDRDWNSAYAHPLDSISIS</sequence>
<evidence type="ECO:0000259" key="3">
    <source>
        <dbReference type="PROSITE" id="PS50035"/>
    </source>
</evidence>
<dbReference type="InterPro" id="IPR032803">
    <property type="entry name" value="PLDc_3"/>
</dbReference>
<dbReference type="CDD" id="cd09106">
    <property type="entry name" value="PLDc_vPLD3_4_5_like_1"/>
    <property type="match status" value="1"/>
</dbReference>
<keyword evidence="2" id="KW-0812">Transmembrane</keyword>
<keyword evidence="5" id="KW-1185">Reference proteome</keyword>
<dbReference type="AlphaFoldDB" id="A0A164VAA4"/>
<accession>A0A164VAA4</accession>
<dbReference type="SMART" id="SM00155">
    <property type="entry name" value="PLDc"/>
    <property type="match status" value="2"/>
</dbReference>
<keyword evidence="2" id="KW-1133">Transmembrane helix</keyword>
<dbReference type="EMBL" id="LRGB01001365">
    <property type="protein sequence ID" value="KZS12125.1"/>
    <property type="molecule type" value="Genomic_DNA"/>
</dbReference>
<dbReference type="SUPFAM" id="SSF56024">
    <property type="entry name" value="Phospholipase D/nuclease"/>
    <property type="match status" value="2"/>
</dbReference>
<organism evidence="4 5">
    <name type="scientific">Daphnia magna</name>
    <dbReference type="NCBI Taxonomy" id="35525"/>
    <lineage>
        <taxon>Eukaryota</taxon>
        <taxon>Metazoa</taxon>
        <taxon>Ecdysozoa</taxon>
        <taxon>Arthropoda</taxon>
        <taxon>Crustacea</taxon>
        <taxon>Branchiopoda</taxon>
        <taxon>Diplostraca</taxon>
        <taxon>Cladocera</taxon>
        <taxon>Anomopoda</taxon>
        <taxon>Daphniidae</taxon>
        <taxon>Daphnia</taxon>
    </lineage>
</organism>
<feature type="domain" description="PLD phosphodiesterase" evidence="3">
    <location>
        <begin position="220"/>
        <end position="247"/>
    </location>
</feature>
<evidence type="ECO:0000313" key="5">
    <source>
        <dbReference type="Proteomes" id="UP000076858"/>
    </source>
</evidence>
<reference evidence="4 5" key="1">
    <citation type="submission" date="2016-03" db="EMBL/GenBank/DDBJ databases">
        <title>EvidentialGene: Evidence-directed Construction of Genes on Genomes.</title>
        <authorList>
            <person name="Gilbert D.G."/>
            <person name="Choi J.-H."/>
            <person name="Mockaitis K."/>
            <person name="Colbourne J."/>
            <person name="Pfrender M."/>
        </authorList>
    </citation>
    <scope>NUCLEOTIDE SEQUENCE [LARGE SCALE GENOMIC DNA]</scope>
    <source>
        <strain evidence="4 5">Xinb3</strain>
        <tissue evidence="4">Complete organism</tissue>
    </source>
</reference>
<evidence type="ECO:0000256" key="1">
    <source>
        <dbReference type="ARBA" id="ARBA00008664"/>
    </source>
</evidence>
<dbReference type="InterPro" id="IPR001736">
    <property type="entry name" value="PLipase_D/transphosphatidylase"/>
</dbReference>
<dbReference type="STRING" id="35525.A0A164VAA4"/>
<comment type="similarity">
    <text evidence="1">Belongs to the phospholipase D family.</text>
</comment>